<dbReference type="CDD" id="cd00093">
    <property type="entry name" value="HTH_XRE"/>
    <property type="match status" value="1"/>
</dbReference>
<dbReference type="AlphaFoldDB" id="A0A8J6TAN7"/>
<dbReference type="PROSITE" id="PS50943">
    <property type="entry name" value="HTH_CROC1"/>
    <property type="match status" value="1"/>
</dbReference>
<dbReference type="GO" id="GO:0003677">
    <property type="term" value="F:DNA binding"/>
    <property type="evidence" value="ECO:0007669"/>
    <property type="project" value="InterPro"/>
</dbReference>
<reference evidence="3 4" key="1">
    <citation type="submission" date="2020-08" db="EMBL/GenBank/DDBJ databases">
        <title>Bridging the membrane lipid divide: bacteria of the FCB group superphylum have the potential to synthesize archaeal ether lipids.</title>
        <authorList>
            <person name="Villanueva L."/>
            <person name="Von Meijenfeldt F.A.B."/>
            <person name="Westbye A.B."/>
            <person name="Yadav S."/>
            <person name="Hopmans E.C."/>
            <person name="Dutilh B.E."/>
            <person name="Sinninghe Damste J.S."/>
        </authorList>
    </citation>
    <scope>NUCLEOTIDE SEQUENCE [LARGE SCALE GENOMIC DNA]</scope>
    <source>
        <strain evidence="3">NIOZ-UU82</strain>
    </source>
</reference>
<dbReference type="InterPro" id="IPR010982">
    <property type="entry name" value="Lambda_DNA-bd_dom_sf"/>
</dbReference>
<dbReference type="InterPro" id="IPR001387">
    <property type="entry name" value="Cro/C1-type_HTH"/>
</dbReference>
<evidence type="ECO:0000256" key="1">
    <source>
        <dbReference type="SAM" id="Coils"/>
    </source>
</evidence>
<evidence type="ECO:0000259" key="2">
    <source>
        <dbReference type="PROSITE" id="PS50943"/>
    </source>
</evidence>
<comment type="caution">
    <text evidence="3">The sequence shown here is derived from an EMBL/GenBank/DDBJ whole genome shotgun (WGS) entry which is preliminary data.</text>
</comment>
<gene>
    <name evidence="3" type="ORF">H8E80_06900</name>
</gene>
<evidence type="ECO:0000313" key="4">
    <source>
        <dbReference type="Proteomes" id="UP000603545"/>
    </source>
</evidence>
<evidence type="ECO:0000313" key="3">
    <source>
        <dbReference type="EMBL" id="MBC8199756.1"/>
    </source>
</evidence>
<name>A0A8J6TAN7_9BACT</name>
<dbReference type="EMBL" id="JACNLL010000063">
    <property type="protein sequence ID" value="MBC8199756.1"/>
    <property type="molecule type" value="Genomic_DNA"/>
</dbReference>
<feature type="coiled-coil region" evidence="1">
    <location>
        <begin position="152"/>
        <end position="179"/>
    </location>
</feature>
<accession>A0A8J6TAN7</accession>
<dbReference type="Proteomes" id="UP000603545">
    <property type="component" value="Unassembled WGS sequence"/>
</dbReference>
<sequence length="189" mass="21416">MNRNSERIPRSLLQGSSIIFDIIPISTPHHKQNIEETLKVSQIYLSNKIGISQSYLSAVLKGKRGASAELIAGLYIHYREYLSWLLTGEGGITGKVKSKEVGVSEDIPLYNKVGDEDPEIAELLEGARKVLKSGNQIAYDALERNIRYFAHAIDMEKRLKKMESRLESFEKRLKKKEECPKRKIAVGEK</sequence>
<proteinExistence type="predicted"/>
<dbReference type="SUPFAM" id="SSF47413">
    <property type="entry name" value="lambda repressor-like DNA-binding domains"/>
    <property type="match status" value="1"/>
</dbReference>
<feature type="domain" description="HTH cro/C1-type" evidence="2">
    <location>
        <begin position="38"/>
        <end position="85"/>
    </location>
</feature>
<protein>
    <submittedName>
        <fullName evidence="3">Helix-turn-helix transcriptional regulator</fullName>
    </submittedName>
</protein>
<organism evidence="3 4">
    <name type="scientific">Candidatus Desulfaltia bathyphila</name>
    <dbReference type="NCBI Taxonomy" id="2841697"/>
    <lineage>
        <taxon>Bacteria</taxon>
        <taxon>Pseudomonadati</taxon>
        <taxon>Thermodesulfobacteriota</taxon>
        <taxon>Desulfobacteria</taxon>
        <taxon>Desulfobacterales</taxon>
        <taxon>Desulfobacterales incertae sedis</taxon>
        <taxon>Candidatus Desulfaltia</taxon>
    </lineage>
</organism>
<keyword evidence="1" id="KW-0175">Coiled coil</keyword>